<feature type="compositionally biased region" description="Basic and acidic residues" evidence="1">
    <location>
        <begin position="1"/>
        <end position="12"/>
    </location>
</feature>
<gene>
    <name evidence="3" type="ORF">OJ1770_H02.27</name>
    <name evidence="2" type="ORF">OJ1789_C07.6</name>
</gene>
<evidence type="ECO:0000313" key="2">
    <source>
        <dbReference type="EMBL" id="BAD09016.1"/>
    </source>
</evidence>
<evidence type="ECO:0000256" key="1">
    <source>
        <dbReference type="SAM" id="MobiDB-lite"/>
    </source>
</evidence>
<evidence type="ECO:0000313" key="3">
    <source>
        <dbReference type="EMBL" id="BAD09115.1"/>
    </source>
</evidence>
<proteinExistence type="predicted"/>
<accession>Q6ZIA5</accession>
<name>Q6ZIA5_ORYSJ</name>
<reference evidence="2" key="1">
    <citation type="submission" date="2001-07" db="EMBL/GenBank/DDBJ databases">
        <title>Oryza sativa nipponbare(GA3) genomic DNA, chromosome 8, BAC clone:OJ1789_C07.</title>
        <authorList>
            <person name="Sasaki T."/>
            <person name="Matsumoto T."/>
            <person name="Yamamoto K."/>
        </authorList>
    </citation>
    <scope>NUCLEOTIDE SEQUENCE</scope>
</reference>
<evidence type="ECO:0000313" key="4">
    <source>
        <dbReference type="Proteomes" id="UP000000763"/>
    </source>
</evidence>
<dbReference type="EMBL" id="AP004015">
    <property type="protein sequence ID" value="BAD09115.1"/>
    <property type="molecule type" value="Genomic_DNA"/>
</dbReference>
<reference evidence="4" key="3">
    <citation type="journal article" date="2005" name="Nature">
        <title>The map-based sequence of the rice genome.</title>
        <authorList>
            <consortium name="International rice genome sequencing project (IRGSP)"/>
            <person name="Matsumoto T."/>
            <person name="Wu J."/>
            <person name="Kanamori H."/>
            <person name="Katayose Y."/>
            <person name="Fujisawa M."/>
            <person name="Namiki N."/>
            <person name="Mizuno H."/>
            <person name="Yamamoto K."/>
            <person name="Antonio B.A."/>
            <person name="Baba T."/>
            <person name="Sakata K."/>
            <person name="Nagamura Y."/>
            <person name="Aoki H."/>
            <person name="Arikawa K."/>
            <person name="Arita K."/>
            <person name="Bito T."/>
            <person name="Chiden Y."/>
            <person name="Fujitsuka N."/>
            <person name="Fukunaka R."/>
            <person name="Hamada M."/>
            <person name="Harada C."/>
            <person name="Hayashi A."/>
            <person name="Hijishita S."/>
            <person name="Honda M."/>
            <person name="Hosokawa S."/>
            <person name="Ichikawa Y."/>
            <person name="Idonuma A."/>
            <person name="Iijima M."/>
            <person name="Ikeda M."/>
            <person name="Ikeno M."/>
            <person name="Ito K."/>
            <person name="Ito S."/>
            <person name="Ito T."/>
            <person name="Ito Y."/>
            <person name="Ito Y."/>
            <person name="Iwabuchi A."/>
            <person name="Kamiya K."/>
            <person name="Karasawa W."/>
            <person name="Kurita K."/>
            <person name="Katagiri S."/>
            <person name="Kikuta A."/>
            <person name="Kobayashi H."/>
            <person name="Kobayashi N."/>
            <person name="Machita K."/>
            <person name="Maehara T."/>
            <person name="Masukawa M."/>
            <person name="Mizubayashi T."/>
            <person name="Mukai Y."/>
            <person name="Nagasaki H."/>
            <person name="Nagata Y."/>
            <person name="Naito S."/>
            <person name="Nakashima M."/>
            <person name="Nakama Y."/>
            <person name="Nakamichi Y."/>
            <person name="Nakamura M."/>
            <person name="Meguro A."/>
            <person name="Negishi M."/>
            <person name="Ohta I."/>
            <person name="Ohta T."/>
            <person name="Okamoto M."/>
            <person name="Ono N."/>
            <person name="Saji S."/>
            <person name="Sakaguchi M."/>
            <person name="Sakai K."/>
            <person name="Shibata M."/>
            <person name="Shimokawa T."/>
            <person name="Song J."/>
            <person name="Takazaki Y."/>
            <person name="Terasawa K."/>
            <person name="Tsugane M."/>
            <person name="Tsuji K."/>
            <person name="Ueda S."/>
            <person name="Waki K."/>
            <person name="Yamagata H."/>
            <person name="Yamamoto M."/>
            <person name="Yamamoto S."/>
            <person name="Yamane H."/>
            <person name="Yoshiki S."/>
            <person name="Yoshihara R."/>
            <person name="Yukawa K."/>
            <person name="Zhong H."/>
            <person name="Yano M."/>
            <person name="Yuan Q."/>
            <person name="Ouyang S."/>
            <person name="Liu J."/>
            <person name="Jones K.M."/>
            <person name="Gansberger K."/>
            <person name="Moffat K."/>
            <person name="Hill J."/>
            <person name="Bera J."/>
            <person name="Fadrosh D."/>
            <person name="Jin S."/>
            <person name="Johri S."/>
            <person name="Kim M."/>
            <person name="Overton L."/>
            <person name="Reardon M."/>
            <person name="Tsitrin T."/>
            <person name="Vuong H."/>
            <person name="Weaver B."/>
            <person name="Ciecko A."/>
            <person name="Tallon L."/>
            <person name="Jackson J."/>
            <person name="Pai G."/>
            <person name="Aken S.V."/>
            <person name="Utterback T."/>
            <person name="Reidmuller S."/>
            <person name="Feldblyum T."/>
            <person name="Hsiao J."/>
            <person name="Zismann V."/>
            <person name="Iobst S."/>
            <person name="de Vazeille A.R."/>
            <person name="Buell C.R."/>
            <person name="Ying K."/>
            <person name="Li Y."/>
            <person name="Lu T."/>
            <person name="Huang Y."/>
            <person name="Zhao Q."/>
            <person name="Feng Q."/>
            <person name="Zhang L."/>
            <person name="Zhu J."/>
            <person name="Weng Q."/>
            <person name="Mu J."/>
            <person name="Lu Y."/>
            <person name="Fan D."/>
            <person name="Liu Y."/>
            <person name="Guan J."/>
            <person name="Zhang Y."/>
            <person name="Yu S."/>
            <person name="Liu X."/>
            <person name="Zhang Y."/>
            <person name="Hong G."/>
            <person name="Han B."/>
            <person name="Choisne N."/>
            <person name="Demange N."/>
            <person name="Orjeda G."/>
            <person name="Samain S."/>
            <person name="Cattolico L."/>
            <person name="Pelletier E."/>
            <person name="Couloux A."/>
            <person name="Segurens B."/>
            <person name="Wincker P."/>
            <person name="D'Hont A."/>
            <person name="Scarpelli C."/>
            <person name="Weissenbach J."/>
            <person name="Salanoubat M."/>
            <person name="Quetier F."/>
            <person name="Yu Y."/>
            <person name="Kim H.R."/>
            <person name="Rambo T."/>
            <person name="Currie J."/>
            <person name="Collura K."/>
            <person name="Luo M."/>
            <person name="Yang T."/>
            <person name="Ammiraju J.S.S."/>
            <person name="Engler F."/>
            <person name="Soderlund C."/>
            <person name="Wing R.A."/>
            <person name="Palmer L.E."/>
            <person name="de la Bastide M."/>
            <person name="Spiegel L."/>
            <person name="Nascimento L."/>
            <person name="Zutavern T."/>
            <person name="O'Shaughnessy A."/>
            <person name="Dike S."/>
            <person name="Dedhia N."/>
            <person name="Preston R."/>
            <person name="Balija V."/>
            <person name="McCombie W.R."/>
            <person name="Chow T."/>
            <person name="Chen H."/>
            <person name="Chung M."/>
            <person name="Chen C."/>
            <person name="Shaw J."/>
            <person name="Wu H."/>
            <person name="Hsiao K."/>
            <person name="Chao Y."/>
            <person name="Chu M."/>
            <person name="Cheng C."/>
            <person name="Hour A."/>
            <person name="Lee P."/>
            <person name="Lin S."/>
            <person name="Lin Y."/>
            <person name="Liou J."/>
            <person name="Liu S."/>
            <person name="Hsing Y."/>
            <person name="Raghuvanshi S."/>
            <person name="Mohanty A."/>
            <person name="Bharti A.K."/>
            <person name="Gaur A."/>
            <person name="Gupta V."/>
            <person name="Kumar D."/>
            <person name="Ravi V."/>
            <person name="Vij S."/>
            <person name="Kapur A."/>
            <person name="Khurana P."/>
            <person name="Khurana P."/>
            <person name="Khurana J.P."/>
            <person name="Tyagi A.K."/>
            <person name="Gaikwad K."/>
            <person name="Singh A."/>
            <person name="Dalal V."/>
            <person name="Srivastava S."/>
            <person name="Dixit A."/>
            <person name="Pal A.K."/>
            <person name="Ghazi I.A."/>
            <person name="Yadav M."/>
            <person name="Pandit A."/>
            <person name="Bhargava A."/>
            <person name="Sureshbabu K."/>
            <person name="Batra K."/>
            <person name="Sharma T.R."/>
            <person name="Mohapatra T."/>
            <person name="Singh N.K."/>
            <person name="Messing J."/>
            <person name="Nelson A.B."/>
            <person name="Fuks G."/>
            <person name="Kavchok S."/>
            <person name="Keizer G."/>
            <person name="Linton E."/>
            <person name="Llaca V."/>
            <person name="Song R."/>
            <person name="Tanyolac B."/>
            <person name="Young S."/>
            <person name="Ho-Il K."/>
            <person name="Hahn J.H."/>
            <person name="Sangsakoo G."/>
            <person name="Vanavichit A."/>
            <person name="de Mattos Luiz.A.T."/>
            <person name="Zimmer P.D."/>
            <person name="Malone G."/>
            <person name="Dellagostin O."/>
            <person name="de Oliveira A.C."/>
            <person name="Bevan M."/>
            <person name="Bancroft I."/>
            <person name="Minx P."/>
            <person name="Cordum H."/>
            <person name="Wilson R."/>
            <person name="Cheng Z."/>
            <person name="Jin W."/>
            <person name="Jiang J."/>
            <person name="Leong S.A."/>
            <person name="Iwama H."/>
            <person name="Gojobori T."/>
            <person name="Itoh T."/>
            <person name="Niimura Y."/>
            <person name="Fujii Y."/>
            <person name="Habara T."/>
            <person name="Sakai H."/>
            <person name="Sato Y."/>
            <person name="Wilson G."/>
            <person name="Kumar K."/>
            <person name="McCouch S."/>
            <person name="Juretic N."/>
            <person name="Hoen D."/>
            <person name="Wright S."/>
            <person name="Bruskiewich R."/>
            <person name="Bureau T."/>
            <person name="Miyao A."/>
            <person name="Hirochika H."/>
            <person name="Nishikawa T."/>
            <person name="Kadowaki K."/>
            <person name="Sugiura M."/>
            <person name="Burr B."/>
            <person name="Sasaki T."/>
        </authorList>
    </citation>
    <scope>NUCLEOTIDE SEQUENCE [LARGE SCALE GENOMIC DNA]</scope>
    <source>
        <strain evidence="4">cv. Nipponbare</strain>
    </source>
</reference>
<reference evidence="4" key="4">
    <citation type="journal article" date="2008" name="Nucleic Acids Res.">
        <title>The rice annotation project database (RAP-DB): 2008 update.</title>
        <authorList>
            <consortium name="The rice annotation project (RAP)"/>
        </authorList>
    </citation>
    <scope>GENOME REANNOTATION</scope>
    <source>
        <strain evidence="4">cv. Nipponbare</strain>
    </source>
</reference>
<dbReference type="AlphaFoldDB" id="Q6ZIA5"/>
<protein>
    <submittedName>
        <fullName evidence="3">Uncharacterized protein</fullName>
    </submittedName>
</protein>
<dbReference type="EMBL" id="AP003920">
    <property type="protein sequence ID" value="BAD09016.1"/>
    <property type="molecule type" value="Genomic_DNA"/>
</dbReference>
<organism evidence="3 4">
    <name type="scientific">Oryza sativa subsp. japonica</name>
    <name type="common">Rice</name>
    <dbReference type="NCBI Taxonomy" id="39947"/>
    <lineage>
        <taxon>Eukaryota</taxon>
        <taxon>Viridiplantae</taxon>
        <taxon>Streptophyta</taxon>
        <taxon>Embryophyta</taxon>
        <taxon>Tracheophyta</taxon>
        <taxon>Spermatophyta</taxon>
        <taxon>Magnoliopsida</taxon>
        <taxon>Liliopsida</taxon>
        <taxon>Poales</taxon>
        <taxon>Poaceae</taxon>
        <taxon>BOP clade</taxon>
        <taxon>Oryzoideae</taxon>
        <taxon>Oryzeae</taxon>
        <taxon>Oryzinae</taxon>
        <taxon>Oryza</taxon>
        <taxon>Oryza sativa</taxon>
    </lineage>
</organism>
<feature type="region of interest" description="Disordered" evidence="1">
    <location>
        <begin position="1"/>
        <end position="35"/>
    </location>
</feature>
<feature type="compositionally biased region" description="Gly residues" evidence="1">
    <location>
        <begin position="17"/>
        <end position="35"/>
    </location>
</feature>
<sequence>MNEQIEERERASEAGAGRAGGRAGAGAGAGVRTAGGGVAAWRPASEEGCTAGGSLWLYRREGGRREAAAMDM</sequence>
<reference evidence="3" key="2">
    <citation type="submission" date="2001-08" db="EMBL/GenBank/DDBJ databases">
        <title>Oryza sativa nipponbare(GA3) genomic DNA, chromosome 8, BAC clone:OJ1770_H02.</title>
        <authorList>
            <person name="Sasaki T."/>
            <person name="Matsumoto T."/>
            <person name="Yamamoto K."/>
        </authorList>
    </citation>
    <scope>NUCLEOTIDE SEQUENCE</scope>
</reference>
<dbReference type="Proteomes" id="UP000000763">
    <property type="component" value="Chromosome 8"/>
</dbReference>